<dbReference type="OrthoDB" id="135105at2"/>
<dbReference type="GO" id="GO:0005524">
    <property type="term" value="F:ATP binding"/>
    <property type="evidence" value="ECO:0007669"/>
    <property type="project" value="UniProtKB-KW"/>
</dbReference>
<feature type="domain" description="HTH cro/C1-type" evidence="6">
    <location>
        <begin position="13"/>
        <end position="67"/>
    </location>
</feature>
<dbReference type="GO" id="GO:0003677">
    <property type="term" value="F:DNA binding"/>
    <property type="evidence" value="ECO:0007669"/>
    <property type="project" value="InterPro"/>
</dbReference>
<dbReference type="InterPro" id="IPR007111">
    <property type="entry name" value="NACHT_NTPase"/>
</dbReference>
<dbReference type="SUPFAM" id="SSF52540">
    <property type="entry name" value="P-loop containing nucleoside triphosphate hydrolases"/>
    <property type="match status" value="1"/>
</dbReference>
<evidence type="ECO:0000256" key="3">
    <source>
        <dbReference type="SAM" id="Coils"/>
    </source>
</evidence>
<feature type="domain" description="NACHT" evidence="5">
    <location>
        <begin position="175"/>
        <end position="514"/>
    </location>
</feature>
<evidence type="ECO:0000256" key="4">
    <source>
        <dbReference type="SAM" id="MobiDB-lite"/>
    </source>
</evidence>
<reference evidence="8" key="3">
    <citation type="submission" date="2016-02" db="EMBL/GenBank/DDBJ databases">
        <title>Draft genome of pathogenic Streptomyces sp. in Japan.</title>
        <authorList>
            <person name="Tomihama T."/>
            <person name="Ikenaga M."/>
            <person name="Sakai M."/>
            <person name="Okubo T."/>
            <person name="Ikeda S."/>
        </authorList>
    </citation>
    <scope>NUCLEOTIDE SEQUENCE [LARGE SCALE GENOMIC DNA]</scope>
    <source>
        <strain evidence="8">S58</strain>
    </source>
</reference>
<dbReference type="SUPFAM" id="SSF52058">
    <property type="entry name" value="L domain-like"/>
    <property type="match status" value="1"/>
</dbReference>
<sequence>MSDEALEELRDHLHNAKLKSRLSMTALTRRSGLGRTTVSQAFSGRSAPSEATIIGLAAALNLDTGPLLELRRRSVRGDAGSQPKRVRNSVRSQNAGLRTEDVEFESRYRSYLIERHGQLTVVGLDLRGPAQAHWPLDAAYLSLELAEQEHTWGAPNHNSTQQRVERAEFALSGHQRSLVRGLAGSGKTTLLQWLAYATATGNAPAPLADLRSSIAFFLPLRTFSRRGELPQPDQFLSSVGCPISSAQPQGWADRVLASGRAVILVDGLDEVPAKLRERTSAWLRELLSGYSRSRVIVTTRPNAVPNSWLQQLGFRELTVRPMTRSDVGIFVTRWHSAAKASASNDELRAHLDNLETQLRDKVRAKRDLALLTTTPLLCALVCALHRDRRGQLPNDRVELYSAALSMLLYRRDQEREVVAPEGVILNEKESIQLLQKLAYWLIRNGQTELSSDTAEDLIEQALSGMPDVASQGTSNEVLRHLVSRTGLLRAPTEDTIDFVHRTFQDFLGAKAAVESYDLHYIANQAHDEQWQDVVRMTVAHARPDERAKFLASLLRRSDREPDFSTRLRLLALACLQHATELSTAVRSEVQEKADSLLPPRSAEESQELVQVGPVVLDLLPAPDQLTPEEIEPTIATAQGIGGYAALAYLKSFQGLNNPAALDSLTQNWAGFDAHEYVTEVLAPIRGPFEYVVIQDRQQAEAIAPLNVTGIFYVGDFETSDFTEQKSARNLRELSLGSNEFVYHLEWLEKYPKLVELRLYGCPELAHLDGIESSSLTHLTLEGLHPNLDITPLRNLTSLSSLELETDLSYRDLSELPIHNNLTALSLGSRSFGAESIEGLSRWTTLQRLSLPMEQFTHNFVEILGMSKLRSLTLTEASEPYACEEMPEVPAIEQVDHLYIHAVNSAFDMANVVRTFPFLHAIRLVAAGPGVEIDIAPLAKLQNCNYIILVDFAIIHGSDRFPPQVVAVHPSSRVR</sequence>
<evidence type="ECO:0000259" key="6">
    <source>
        <dbReference type="PROSITE" id="PS50943"/>
    </source>
</evidence>
<dbReference type="Gene3D" id="1.10.260.40">
    <property type="entry name" value="lambda repressor-like DNA-binding domains"/>
    <property type="match status" value="1"/>
</dbReference>
<dbReference type="RefSeq" id="WP_079082008.1">
    <property type="nucleotide sequence ID" value="NZ_BCMM01000044.1"/>
</dbReference>
<name>A0A100JVZ3_STRSC</name>
<dbReference type="SUPFAM" id="SSF47413">
    <property type="entry name" value="lambda repressor-like DNA-binding domains"/>
    <property type="match status" value="1"/>
</dbReference>
<gene>
    <name evidence="7" type="ORF">SsS58_07135</name>
</gene>
<dbReference type="Pfam" id="PF05729">
    <property type="entry name" value="NACHT"/>
    <property type="match status" value="1"/>
</dbReference>
<dbReference type="PROSITE" id="PS50837">
    <property type="entry name" value="NACHT"/>
    <property type="match status" value="1"/>
</dbReference>
<reference evidence="7 8" key="2">
    <citation type="journal article" date="2016" name="Genome Announc.">
        <title>Draft Genome Sequences of Streptomyces scabiei S58, Streptomyces turgidiscabies T45, and Streptomyces acidiscabies a10, the Pathogens of Potato Common Scab, Isolated in Japan.</title>
        <authorList>
            <person name="Tomihama T."/>
            <person name="Nishi Y."/>
            <person name="Sakai M."/>
            <person name="Ikenaga M."/>
            <person name="Okubo T."/>
            <person name="Ikeda S."/>
        </authorList>
    </citation>
    <scope>NUCLEOTIDE SEQUENCE [LARGE SCALE GENOMIC DNA]</scope>
    <source>
        <strain evidence="7 8">S58</strain>
    </source>
</reference>
<dbReference type="AlphaFoldDB" id="A0A100JVZ3"/>
<evidence type="ECO:0000259" key="5">
    <source>
        <dbReference type="PROSITE" id="PS50837"/>
    </source>
</evidence>
<dbReference type="Gene3D" id="3.80.10.10">
    <property type="entry name" value="Ribonuclease Inhibitor"/>
    <property type="match status" value="1"/>
</dbReference>
<dbReference type="InterPro" id="IPR032675">
    <property type="entry name" value="LRR_dom_sf"/>
</dbReference>
<dbReference type="InterPro" id="IPR010982">
    <property type="entry name" value="Lambda_DNA-bd_dom_sf"/>
</dbReference>
<proteinExistence type="predicted"/>
<evidence type="ECO:0000313" key="8">
    <source>
        <dbReference type="Proteomes" id="UP000067448"/>
    </source>
</evidence>
<dbReference type="PROSITE" id="PS50943">
    <property type="entry name" value="HTH_CROC1"/>
    <property type="match status" value="1"/>
</dbReference>
<evidence type="ECO:0000313" key="7">
    <source>
        <dbReference type="EMBL" id="GAQ66700.1"/>
    </source>
</evidence>
<comment type="caution">
    <text evidence="7">The sequence shown here is derived from an EMBL/GenBank/DDBJ whole genome shotgun (WGS) entry which is preliminary data.</text>
</comment>
<dbReference type="InterPro" id="IPR001387">
    <property type="entry name" value="Cro/C1-type_HTH"/>
</dbReference>
<dbReference type="SMART" id="SM00530">
    <property type="entry name" value="HTH_XRE"/>
    <property type="match status" value="1"/>
</dbReference>
<dbReference type="PANTHER" id="PTHR46844">
    <property type="entry name" value="SLR5058 PROTEIN"/>
    <property type="match status" value="1"/>
</dbReference>
<dbReference type="PANTHER" id="PTHR46844:SF1">
    <property type="entry name" value="SLR5058 PROTEIN"/>
    <property type="match status" value="1"/>
</dbReference>
<feature type="coiled-coil region" evidence="3">
    <location>
        <begin position="337"/>
        <end position="364"/>
    </location>
</feature>
<keyword evidence="2" id="KW-0067">ATP-binding</keyword>
<reference evidence="8" key="1">
    <citation type="submission" date="2015-11" db="EMBL/GenBank/DDBJ databases">
        <authorList>
            <consortium name="Cross-ministerial Strategic Innovation Promotion Program (SIP) consortium"/>
            <person name="Tomihama T."/>
            <person name="Ikenaga M."/>
            <person name="Sakai M."/>
            <person name="Okubo T."/>
            <person name="Ikeda S."/>
        </authorList>
    </citation>
    <scope>NUCLEOTIDE SEQUENCE [LARGE SCALE GENOMIC DNA]</scope>
    <source>
        <strain evidence="8">S58</strain>
    </source>
</reference>
<dbReference type="Proteomes" id="UP000067448">
    <property type="component" value="Unassembled WGS sequence"/>
</dbReference>
<dbReference type="Gene3D" id="3.40.50.300">
    <property type="entry name" value="P-loop containing nucleotide triphosphate hydrolases"/>
    <property type="match status" value="1"/>
</dbReference>
<organism evidence="7 8">
    <name type="scientific">Streptomyces scabiei</name>
    <dbReference type="NCBI Taxonomy" id="1930"/>
    <lineage>
        <taxon>Bacteria</taxon>
        <taxon>Bacillati</taxon>
        <taxon>Actinomycetota</taxon>
        <taxon>Actinomycetes</taxon>
        <taxon>Kitasatosporales</taxon>
        <taxon>Streptomycetaceae</taxon>
        <taxon>Streptomyces</taxon>
    </lineage>
</organism>
<feature type="region of interest" description="Disordered" evidence="4">
    <location>
        <begin position="73"/>
        <end position="97"/>
    </location>
</feature>
<evidence type="ECO:0000256" key="2">
    <source>
        <dbReference type="ARBA" id="ARBA00022840"/>
    </source>
</evidence>
<evidence type="ECO:0000256" key="1">
    <source>
        <dbReference type="ARBA" id="ARBA00022741"/>
    </source>
</evidence>
<protein>
    <submittedName>
        <fullName evidence="7">NACHT domain protein</fullName>
    </submittedName>
</protein>
<dbReference type="Pfam" id="PF01381">
    <property type="entry name" value="HTH_3"/>
    <property type="match status" value="1"/>
</dbReference>
<accession>A0A100JVZ3</accession>
<dbReference type="EMBL" id="BCMM01000044">
    <property type="protein sequence ID" value="GAQ66700.1"/>
    <property type="molecule type" value="Genomic_DNA"/>
</dbReference>
<keyword evidence="1" id="KW-0547">Nucleotide-binding</keyword>
<keyword evidence="3" id="KW-0175">Coiled coil</keyword>
<dbReference type="CDD" id="cd00093">
    <property type="entry name" value="HTH_XRE"/>
    <property type="match status" value="1"/>
</dbReference>
<dbReference type="InterPro" id="IPR027417">
    <property type="entry name" value="P-loop_NTPase"/>
</dbReference>